<sequence length="135" mass="14025">MSAMEDHLHEAMALPGARNAAVVECATGFVLAAVGATPRGSADETAVETAELARMAIEHAAFAGGDDPGGSAHRPGDSGVEDVIVTTRTAYHVLRFVDAAFDGGVFVHLRLDRSTGNLALARIRMRSVAERLVGA</sequence>
<reference evidence="1 2" key="1">
    <citation type="submission" date="2020-02" db="EMBL/GenBank/DDBJ databases">
        <title>Whole-genome analyses of novel actinobacteria.</title>
        <authorList>
            <person name="Sahin N."/>
        </authorList>
    </citation>
    <scope>NUCLEOTIDE SEQUENCE [LARGE SCALE GENOMIC DNA]</scope>
    <source>
        <strain evidence="1 2">A7024</strain>
    </source>
</reference>
<dbReference type="Proteomes" id="UP000481583">
    <property type="component" value="Unassembled WGS sequence"/>
</dbReference>
<dbReference type="EMBL" id="JAAKZV010000040">
    <property type="protein sequence ID" value="NGN64690.1"/>
    <property type="molecule type" value="Genomic_DNA"/>
</dbReference>
<gene>
    <name evidence="1" type="ORF">G5C51_12355</name>
</gene>
<dbReference type="AlphaFoldDB" id="A0A6G4TYT7"/>
<organism evidence="1 2">
    <name type="scientific">Streptomyces coryli</name>
    <dbReference type="NCBI Taxonomy" id="1128680"/>
    <lineage>
        <taxon>Bacteria</taxon>
        <taxon>Bacillati</taxon>
        <taxon>Actinomycetota</taxon>
        <taxon>Actinomycetes</taxon>
        <taxon>Kitasatosporales</taxon>
        <taxon>Streptomycetaceae</taxon>
        <taxon>Streptomyces</taxon>
    </lineage>
</organism>
<proteinExistence type="predicted"/>
<protein>
    <recommendedName>
        <fullName evidence="3">Roadblock/LAMTOR2 domain-containing protein</fullName>
    </recommendedName>
</protein>
<evidence type="ECO:0000313" key="2">
    <source>
        <dbReference type="Proteomes" id="UP000481583"/>
    </source>
</evidence>
<keyword evidence="2" id="KW-1185">Reference proteome</keyword>
<accession>A0A6G4TYT7</accession>
<name>A0A6G4TYT7_9ACTN</name>
<evidence type="ECO:0000313" key="1">
    <source>
        <dbReference type="EMBL" id="NGN64690.1"/>
    </source>
</evidence>
<evidence type="ECO:0008006" key="3">
    <source>
        <dbReference type="Google" id="ProtNLM"/>
    </source>
</evidence>
<comment type="caution">
    <text evidence="1">The sequence shown here is derived from an EMBL/GenBank/DDBJ whole genome shotgun (WGS) entry which is preliminary data.</text>
</comment>